<dbReference type="InterPro" id="IPR006680">
    <property type="entry name" value="Amidohydro-rel"/>
</dbReference>
<dbReference type="Gene3D" id="1.10.2020.10">
    <property type="entry name" value="uronate isomerase, domain 2, chain A"/>
    <property type="match status" value="1"/>
</dbReference>
<reference evidence="2 3" key="1">
    <citation type="journal article" date="2016" name="Nat. Commun.">
        <title>Thousands of microbial genomes shed light on interconnected biogeochemical processes in an aquifer system.</title>
        <authorList>
            <person name="Anantharaman K."/>
            <person name="Brown C.T."/>
            <person name="Hug L.A."/>
            <person name="Sharon I."/>
            <person name="Castelle C.J."/>
            <person name="Probst A.J."/>
            <person name="Thomas B.C."/>
            <person name="Singh A."/>
            <person name="Wilkins M.J."/>
            <person name="Karaoz U."/>
            <person name="Brodie E.L."/>
            <person name="Williams K.H."/>
            <person name="Hubbard S.S."/>
            <person name="Banfield J.F."/>
        </authorList>
    </citation>
    <scope>NUCLEOTIDE SEQUENCE [LARGE SCALE GENOMIC DNA]</scope>
</reference>
<comment type="caution">
    <text evidence="2">The sequence shown here is derived from an EMBL/GenBank/DDBJ whole genome shotgun (WGS) entry which is preliminary data.</text>
</comment>
<proteinExistence type="predicted"/>
<dbReference type="Proteomes" id="UP000179129">
    <property type="component" value="Unassembled WGS sequence"/>
</dbReference>
<dbReference type="InterPro" id="IPR032466">
    <property type="entry name" value="Metal_Hydrolase"/>
</dbReference>
<gene>
    <name evidence="2" type="ORF">A3F83_10960</name>
</gene>
<dbReference type="Pfam" id="PF04909">
    <property type="entry name" value="Amidohydro_2"/>
    <property type="match status" value="1"/>
</dbReference>
<protein>
    <recommendedName>
        <fullName evidence="1">Amidohydrolase-related domain-containing protein</fullName>
    </recommendedName>
</protein>
<evidence type="ECO:0000313" key="3">
    <source>
        <dbReference type="Proteomes" id="UP000179129"/>
    </source>
</evidence>
<dbReference type="STRING" id="1817867.A3F83_10960"/>
<sequence>MHSRLIPFITALACLQLVSCSNSETALRKRITEGVGAIRMIDTHEHLSPEKQRAEQKLSLFTTLHYAVSDMWADGLDRRLADSVFSDPEIPLETKWALFAPYWANTRNTAYSRNLLRALNDLYGIDRIDESTYVELSEKIRQANHPGRYEEVLRRRAGIDLAICDSGLETREMDPALFRGVYRFDDFLLPWNSFSEVEKTWGVEIKTLEDWEKALDKAFGQVKDWGYVGVKCGIAYNRTLSFEPVARPAAEKIFNVLAADRNLFDSLSFQEKKPLQDYMFSRIAGLCSRYDLPLQIHTGLFYDTWRNVTQTDPSRLIPFILNHRDTRFVLMHCGYPYGRELLAMAKNLPNVTLDMCWIYIISPRFAADFIDEAIETLPQDKVLGFGGDFVVPEGSYGHAMLCRVVVSRVLADKVLAGYWSEEEALEYARAILRENAIKVFKLKL</sequence>
<dbReference type="PANTHER" id="PTHR43383:SF2">
    <property type="entry name" value="AMIDOHYDROLASE 2 FAMILY PROTEIN"/>
    <property type="match status" value="1"/>
</dbReference>
<dbReference type="PANTHER" id="PTHR43383">
    <property type="entry name" value="NODULIN 6"/>
    <property type="match status" value="1"/>
</dbReference>
<organism evidence="2 3">
    <name type="scientific">Candidatus Glassbacteria bacterium RIFCSPLOWO2_12_FULL_58_11</name>
    <dbReference type="NCBI Taxonomy" id="1817867"/>
    <lineage>
        <taxon>Bacteria</taxon>
        <taxon>Candidatus Glassiibacteriota</taxon>
    </lineage>
</organism>
<feature type="domain" description="Amidohydrolase-related" evidence="1">
    <location>
        <begin position="272"/>
        <end position="442"/>
    </location>
</feature>
<name>A0A1F5YPM8_9BACT</name>
<dbReference type="Gene3D" id="3.20.20.140">
    <property type="entry name" value="Metal-dependent hydrolases"/>
    <property type="match status" value="1"/>
</dbReference>
<dbReference type="GO" id="GO:0016787">
    <property type="term" value="F:hydrolase activity"/>
    <property type="evidence" value="ECO:0007669"/>
    <property type="project" value="InterPro"/>
</dbReference>
<dbReference type="SUPFAM" id="SSF51556">
    <property type="entry name" value="Metallo-dependent hydrolases"/>
    <property type="match status" value="1"/>
</dbReference>
<dbReference type="AlphaFoldDB" id="A0A1F5YPM8"/>
<evidence type="ECO:0000313" key="2">
    <source>
        <dbReference type="EMBL" id="OGG02065.1"/>
    </source>
</evidence>
<evidence type="ECO:0000259" key="1">
    <source>
        <dbReference type="Pfam" id="PF04909"/>
    </source>
</evidence>
<accession>A0A1F5YPM8</accession>
<dbReference type="EMBL" id="MFIX01000198">
    <property type="protein sequence ID" value="OGG02065.1"/>
    <property type="molecule type" value="Genomic_DNA"/>
</dbReference>